<dbReference type="EMBL" id="WWCO01000007">
    <property type="protein sequence ID" value="MYM35051.1"/>
    <property type="molecule type" value="Genomic_DNA"/>
</dbReference>
<gene>
    <name evidence="1" type="ORF">GTP38_11965</name>
</gene>
<evidence type="ECO:0000313" key="1">
    <source>
        <dbReference type="EMBL" id="MYM35051.1"/>
    </source>
</evidence>
<dbReference type="InterPro" id="IPR000415">
    <property type="entry name" value="Nitroreductase-like"/>
</dbReference>
<proteinExistence type="predicted"/>
<dbReference type="Gene3D" id="3.40.109.10">
    <property type="entry name" value="NADH Oxidase"/>
    <property type="match status" value="2"/>
</dbReference>
<evidence type="ECO:0000313" key="2">
    <source>
        <dbReference type="Proteomes" id="UP000449678"/>
    </source>
</evidence>
<keyword evidence="2" id="KW-1185">Reference proteome</keyword>
<dbReference type="RefSeq" id="WP_160990444.1">
    <property type="nucleotide sequence ID" value="NZ_WWCO01000007.1"/>
</dbReference>
<reference evidence="1 2" key="1">
    <citation type="submission" date="2019-12" db="EMBL/GenBank/DDBJ databases">
        <title>Novel species isolated from a subtropical stream in China.</title>
        <authorList>
            <person name="Lu H."/>
        </authorList>
    </citation>
    <scope>NUCLEOTIDE SEQUENCE [LARGE SCALE GENOMIC DNA]</scope>
    <source>
        <strain evidence="1 2">FT94W</strain>
    </source>
</reference>
<comment type="caution">
    <text evidence="1">The sequence shown here is derived from an EMBL/GenBank/DDBJ whole genome shotgun (WGS) entry which is preliminary data.</text>
</comment>
<organism evidence="1 2">
    <name type="scientific">Duganella lactea</name>
    <dbReference type="NCBI Taxonomy" id="2692173"/>
    <lineage>
        <taxon>Bacteria</taxon>
        <taxon>Pseudomonadati</taxon>
        <taxon>Pseudomonadota</taxon>
        <taxon>Betaproteobacteria</taxon>
        <taxon>Burkholderiales</taxon>
        <taxon>Oxalobacteraceae</taxon>
        <taxon>Telluria group</taxon>
        <taxon>Duganella</taxon>
    </lineage>
</organism>
<dbReference type="Proteomes" id="UP000449678">
    <property type="component" value="Unassembled WGS sequence"/>
</dbReference>
<protein>
    <submittedName>
        <fullName evidence="1">Molybdopterin biosynthesis protein MoeY</fullName>
    </submittedName>
</protein>
<name>A0ABW9V5U0_9BURK</name>
<accession>A0ABW9V5U0</accession>
<dbReference type="SUPFAM" id="SSF55469">
    <property type="entry name" value="FMN-dependent nitroreductase-like"/>
    <property type="match status" value="1"/>
</dbReference>
<sequence>MNADPLADILSLARWAPSGDNTQPWRFERRGPLEVAVHCRDTRDHVVYDLRGHASQVSYGALLETMAIAATAHQLRPVVKRGGSEQEPVFEVRFDADPALARSPLIDFIEQRSVQRRPLSRQPLLPEHRQALEAALGPGYTLQWLEGPARAVAARLMYRNARVRLTMPEAFTVHRDIIDWDNLRSKDKVPAGALGVDAITVKLMRWGMHSWERMRRMNALMGTWAPRLQMDLLPGLACAAHYVLRAAQPPQGIDDYVDAGRAVQRLWLTLTSLGLMMQPELTPLIFSAYLRDGVRFTTELAVVAEAEALRHDLRQLLGGEVERAVYMGRVGYGTASESRSIRRDLQDLMR</sequence>